<name>U4L5N6_PYROM</name>
<proteinExistence type="predicted"/>
<organism evidence="2 3">
    <name type="scientific">Pyronema omphalodes (strain CBS 100304)</name>
    <name type="common">Pyronema confluens</name>
    <dbReference type="NCBI Taxonomy" id="1076935"/>
    <lineage>
        <taxon>Eukaryota</taxon>
        <taxon>Fungi</taxon>
        <taxon>Dikarya</taxon>
        <taxon>Ascomycota</taxon>
        <taxon>Pezizomycotina</taxon>
        <taxon>Pezizomycetes</taxon>
        <taxon>Pezizales</taxon>
        <taxon>Pyronemataceae</taxon>
        <taxon>Pyronema</taxon>
    </lineage>
</organism>
<accession>U4L5N6</accession>
<dbReference type="Proteomes" id="UP000018144">
    <property type="component" value="Unassembled WGS sequence"/>
</dbReference>
<evidence type="ECO:0000313" key="2">
    <source>
        <dbReference type="EMBL" id="CCX07731.1"/>
    </source>
</evidence>
<protein>
    <submittedName>
        <fullName evidence="2">Uncharacterized protein</fullName>
    </submittedName>
</protein>
<evidence type="ECO:0000256" key="1">
    <source>
        <dbReference type="SAM" id="MobiDB-lite"/>
    </source>
</evidence>
<dbReference type="AlphaFoldDB" id="U4L5N6"/>
<keyword evidence="3" id="KW-1185">Reference proteome</keyword>
<sequence length="87" mass="9314">MADASRGIQPSVPEEGTSEEIDGSKTQEVGDLSMLTEASQQDSAIRGPSVNGWRQTVTIPGVCRRTNVVVVLDDIDTLFPDDPDAKL</sequence>
<feature type="region of interest" description="Disordered" evidence="1">
    <location>
        <begin position="1"/>
        <end position="28"/>
    </location>
</feature>
<gene>
    <name evidence="2" type="ORF">PCON_07320</name>
</gene>
<dbReference type="EMBL" id="HF935369">
    <property type="protein sequence ID" value="CCX07731.1"/>
    <property type="molecule type" value="Genomic_DNA"/>
</dbReference>
<reference evidence="2 3" key="1">
    <citation type="journal article" date="2013" name="PLoS Genet.">
        <title>The genome and development-dependent transcriptomes of Pyronema confluens: a window into fungal evolution.</title>
        <authorList>
            <person name="Traeger S."/>
            <person name="Altegoer F."/>
            <person name="Freitag M."/>
            <person name="Gabaldon T."/>
            <person name="Kempken F."/>
            <person name="Kumar A."/>
            <person name="Marcet-Houben M."/>
            <person name="Poggeler S."/>
            <person name="Stajich J.E."/>
            <person name="Nowrousian M."/>
        </authorList>
    </citation>
    <scope>NUCLEOTIDE SEQUENCE [LARGE SCALE GENOMIC DNA]</scope>
    <source>
        <strain evidence="3">CBS 100304</strain>
        <tissue evidence="2">Vegetative mycelium</tissue>
    </source>
</reference>
<evidence type="ECO:0000313" key="3">
    <source>
        <dbReference type="Proteomes" id="UP000018144"/>
    </source>
</evidence>